<sequence>MTDLRGRAGQTGPRRVSDGQPVDLRATRDGTPFTAEWYTALALEGKCFIVNHGVASTAVACNTAWLETEPDVYIYVPDNIVVLPVSIYLAIEDTVAAAATIDVNAVASSVGDDTVSGSALTVMNIRTDAPESSSVTATGTVTGTSASTPYAGNYYEFWRPITGAVINNAAAGAGGYNYAFQWSALEEGIPPMVVGTGSLSLYCGALTASQALIYSGVTWAELPESAIA</sequence>
<feature type="region of interest" description="Disordered" evidence="1">
    <location>
        <begin position="1"/>
        <end position="27"/>
    </location>
</feature>
<reference evidence="2" key="1">
    <citation type="journal article" date="2015" name="Nature">
        <title>Complex archaea that bridge the gap between prokaryotes and eukaryotes.</title>
        <authorList>
            <person name="Spang A."/>
            <person name="Saw J.H."/>
            <person name="Jorgensen S.L."/>
            <person name="Zaremba-Niedzwiedzka K."/>
            <person name="Martijn J."/>
            <person name="Lind A.E."/>
            <person name="van Eijk R."/>
            <person name="Schleper C."/>
            <person name="Guy L."/>
            <person name="Ettema T.J."/>
        </authorList>
    </citation>
    <scope>NUCLEOTIDE SEQUENCE</scope>
</reference>
<accession>A0A0F9LG34</accession>
<comment type="caution">
    <text evidence="2">The sequence shown here is derived from an EMBL/GenBank/DDBJ whole genome shotgun (WGS) entry which is preliminary data.</text>
</comment>
<name>A0A0F9LG34_9ZZZZ</name>
<protein>
    <submittedName>
        <fullName evidence="2">Uncharacterized protein</fullName>
    </submittedName>
</protein>
<organism evidence="2">
    <name type="scientific">marine sediment metagenome</name>
    <dbReference type="NCBI Taxonomy" id="412755"/>
    <lineage>
        <taxon>unclassified sequences</taxon>
        <taxon>metagenomes</taxon>
        <taxon>ecological metagenomes</taxon>
    </lineage>
</organism>
<evidence type="ECO:0000256" key="1">
    <source>
        <dbReference type="SAM" id="MobiDB-lite"/>
    </source>
</evidence>
<dbReference type="EMBL" id="LAZR01012509">
    <property type="protein sequence ID" value="KKM26445.1"/>
    <property type="molecule type" value="Genomic_DNA"/>
</dbReference>
<proteinExistence type="predicted"/>
<dbReference type="AlphaFoldDB" id="A0A0F9LG34"/>
<evidence type="ECO:0000313" key="2">
    <source>
        <dbReference type="EMBL" id="KKM26445.1"/>
    </source>
</evidence>
<gene>
    <name evidence="2" type="ORF">LCGC14_1584710</name>
</gene>